<dbReference type="Proteomes" id="UP000076079">
    <property type="component" value="Chromosome"/>
</dbReference>
<reference evidence="3" key="2">
    <citation type="submission" date="2016-04" db="EMBL/GenBank/DDBJ databases">
        <title>First Complete Genome Sequence of a Subdivision 6 Acidobacterium.</title>
        <authorList>
            <person name="Huang S."/>
            <person name="Vieira S."/>
            <person name="Bunk B."/>
            <person name="Riedel T."/>
            <person name="Sproeer C."/>
            <person name="Overmann J."/>
        </authorList>
    </citation>
    <scope>NUCLEOTIDE SEQUENCE [LARGE SCALE GENOMIC DNA]</scope>
    <source>
        <strain evidence="3">DSM 100886 HEG_-6_39</strain>
    </source>
</reference>
<feature type="coiled-coil region" evidence="1">
    <location>
        <begin position="25"/>
        <end position="52"/>
    </location>
</feature>
<proteinExistence type="predicted"/>
<organism evidence="2 3">
    <name type="scientific">Luteitalea pratensis</name>
    <dbReference type="NCBI Taxonomy" id="1855912"/>
    <lineage>
        <taxon>Bacteria</taxon>
        <taxon>Pseudomonadati</taxon>
        <taxon>Acidobacteriota</taxon>
        <taxon>Vicinamibacteria</taxon>
        <taxon>Vicinamibacterales</taxon>
        <taxon>Vicinamibacteraceae</taxon>
        <taxon>Luteitalea</taxon>
    </lineage>
</organism>
<dbReference type="AlphaFoldDB" id="A0A143PJG7"/>
<reference evidence="2 3" key="1">
    <citation type="journal article" date="2016" name="Genome Announc.">
        <title>First Complete Genome Sequence of a Subdivision 6 Acidobacterium Strain.</title>
        <authorList>
            <person name="Huang S."/>
            <person name="Vieira S."/>
            <person name="Bunk B."/>
            <person name="Riedel T."/>
            <person name="Sproer C."/>
            <person name="Overmann J."/>
        </authorList>
    </citation>
    <scope>NUCLEOTIDE SEQUENCE [LARGE SCALE GENOMIC DNA]</scope>
    <source>
        <strain evidence="3">DSM 100886 HEG_-6_39</strain>
    </source>
</reference>
<evidence type="ECO:0000313" key="2">
    <source>
        <dbReference type="EMBL" id="AMY08707.1"/>
    </source>
</evidence>
<gene>
    <name evidence="2" type="ORF">LuPra_01911</name>
</gene>
<dbReference type="STRING" id="1855912.LuPra_01911"/>
<evidence type="ECO:0000313" key="3">
    <source>
        <dbReference type="Proteomes" id="UP000076079"/>
    </source>
</evidence>
<protein>
    <submittedName>
        <fullName evidence="2">Uncharacterized protein</fullName>
    </submittedName>
</protein>
<accession>A0A143PJG7</accession>
<name>A0A143PJG7_LUTPR</name>
<dbReference type="RefSeq" id="WP_110170524.1">
    <property type="nucleotide sequence ID" value="NZ_CP015136.1"/>
</dbReference>
<sequence length="61" mass="6861">MPWLVPLCLCLAVLALVTGVFVASVRNARALRRDLNDRFDAVQARLEKQANAIADELLRRQ</sequence>
<dbReference type="EMBL" id="CP015136">
    <property type="protein sequence ID" value="AMY08707.1"/>
    <property type="molecule type" value="Genomic_DNA"/>
</dbReference>
<keyword evidence="1" id="KW-0175">Coiled coil</keyword>
<dbReference type="KEGG" id="abac:LuPra_01911"/>
<keyword evidence="3" id="KW-1185">Reference proteome</keyword>
<evidence type="ECO:0000256" key="1">
    <source>
        <dbReference type="SAM" id="Coils"/>
    </source>
</evidence>